<keyword evidence="1" id="KW-0479">Metal-binding</keyword>
<dbReference type="NCBIfam" id="NF038196">
    <property type="entry name" value="ferrodoxin_EFR1"/>
    <property type="match status" value="1"/>
</dbReference>
<feature type="transmembrane region" description="Helical" evidence="4">
    <location>
        <begin position="286"/>
        <end position="306"/>
    </location>
</feature>
<proteinExistence type="predicted"/>
<dbReference type="PROSITE" id="PS51379">
    <property type="entry name" value="4FE4S_FER_2"/>
    <property type="match status" value="2"/>
</dbReference>
<evidence type="ECO:0000313" key="7">
    <source>
        <dbReference type="EMBL" id="PXV64083.1"/>
    </source>
</evidence>
<keyword evidence="4" id="KW-0812">Transmembrane</keyword>
<dbReference type="Pfam" id="PF13187">
    <property type="entry name" value="Fer4_9"/>
    <property type="match status" value="1"/>
</dbReference>
<dbReference type="AlphaFoldDB" id="A0A2V3PR95"/>
<protein>
    <recommendedName>
        <fullName evidence="9">4Fe-4S binding protein</fullName>
    </recommendedName>
</protein>
<keyword evidence="2" id="KW-0408">Iron</keyword>
<evidence type="ECO:0000259" key="6">
    <source>
        <dbReference type="PROSITE" id="PS51379"/>
    </source>
</evidence>
<dbReference type="Proteomes" id="UP000247973">
    <property type="component" value="Unassembled WGS sequence"/>
</dbReference>
<evidence type="ECO:0000256" key="4">
    <source>
        <dbReference type="SAM" id="Phobius"/>
    </source>
</evidence>
<dbReference type="PROSITE" id="PS50902">
    <property type="entry name" value="FLAVODOXIN_LIKE"/>
    <property type="match status" value="1"/>
</dbReference>
<evidence type="ECO:0000259" key="5">
    <source>
        <dbReference type="PROSITE" id="PS50902"/>
    </source>
</evidence>
<dbReference type="SUPFAM" id="SSF52218">
    <property type="entry name" value="Flavoproteins"/>
    <property type="match status" value="1"/>
</dbReference>
<dbReference type="InterPro" id="IPR047964">
    <property type="entry name" value="EFR1-like"/>
</dbReference>
<organism evidence="7 8">
    <name type="scientific">Dysgonomonas alginatilytica</name>
    <dbReference type="NCBI Taxonomy" id="1605892"/>
    <lineage>
        <taxon>Bacteria</taxon>
        <taxon>Pseudomonadati</taxon>
        <taxon>Bacteroidota</taxon>
        <taxon>Bacteroidia</taxon>
        <taxon>Bacteroidales</taxon>
        <taxon>Dysgonomonadaceae</taxon>
        <taxon>Dysgonomonas</taxon>
    </lineage>
</organism>
<reference evidence="7 8" key="1">
    <citation type="submission" date="2018-03" db="EMBL/GenBank/DDBJ databases">
        <title>Genomic Encyclopedia of Archaeal and Bacterial Type Strains, Phase II (KMG-II): from individual species to whole genera.</title>
        <authorList>
            <person name="Goeker M."/>
        </authorList>
    </citation>
    <scope>NUCLEOTIDE SEQUENCE [LARGE SCALE GENOMIC DNA]</scope>
    <source>
        <strain evidence="7 8">DSM 100214</strain>
    </source>
</reference>
<dbReference type="SUPFAM" id="SSF54862">
    <property type="entry name" value="4Fe-4S ferredoxins"/>
    <property type="match status" value="1"/>
</dbReference>
<feature type="domain" description="4Fe-4S ferredoxin-type" evidence="6">
    <location>
        <begin position="238"/>
        <end position="259"/>
    </location>
</feature>
<dbReference type="GO" id="GO:0051536">
    <property type="term" value="F:iron-sulfur cluster binding"/>
    <property type="evidence" value="ECO:0007669"/>
    <property type="project" value="UniProtKB-KW"/>
</dbReference>
<evidence type="ECO:0008006" key="9">
    <source>
        <dbReference type="Google" id="ProtNLM"/>
    </source>
</evidence>
<name>A0A2V3PR95_9BACT</name>
<evidence type="ECO:0000313" key="8">
    <source>
        <dbReference type="Proteomes" id="UP000247973"/>
    </source>
</evidence>
<feature type="domain" description="Flavodoxin-like" evidence="5">
    <location>
        <begin position="7"/>
        <end position="156"/>
    </location>
</feature>
<dbReference type="RefSeq" id="WP_110310644.1">
    <property type="nucleotide sequence ID" value="NZ_QICL01000011.1"/>
</dbReference>
<evidence type="ECO:0000256" key="2">
    <source>
        <dbReference type="ARBA" id="ARBA00023004"/>
    </source>
</evidence>
<comment type="caution">
    <text evidence="7">The sequence shown here is derived from an EMBL/GenBank/DDBJ whole genome shotgun (WGS) entry which is preliminary data.</text>
</comment>
<dbReference type="GO" id="GO:0046872">
    <property type="term" value="F:metal ion binding"/>
    <property type="evidence" value="ECO:0007669"/>
    <property type="project" value="UniProtKB-KW"/>
</dbReference>
<feature type="transmembrane region" description="Helical" evidence="4">
    <location>
        <begin position="259"/>
        <end position="280"/>
    </location>
</feature>
<dbReference type="PROSITE" id="PS00198">
    <property type="entry name" value="4FE4S_FER_1"/>
    <property type="match status" value="2"/>
</dbReference>
<dbReference type="InterPro" id="IPR008254">
    <property type="entry name" value="Flavodoxin/NO_synth"/>
</dbReference>
<feature type="domain" description="4Fe-4S ferredoxin-type" evidence="6">
    <location>
        <begin position="202"/>
        <end position="231"/>
    </location>
</feature>
<feature type="transmembrane region" description="Helical" evidence="4">
    <location>
        <begin position="98"/>
        <end position="118"/>
    </location>
</feature>
<dbReference type="GO" id="GO:0010181">
    <property type="term" value="F:FMN binding"/>
    <property type="evidence" value="ECO:0007669"/>
    <property type="project" value="InterPro"/>
</dbReference>
<accession>A0A2V3PR95</accession>
<keyword evidence="4" id="KW-0472">Membrane</keyword>
<dbReference type="EMBL" id="QICL01000011">
    <property type="protein sequence ID" value="PXV64083.1"/>
    <property type="molecule type" value="Genomic_DNA"/>
</dbReference>
<dbReference type="OrthoDB" id="9813995at2"/>
<keyword evidence="4" id="KW-1133">Transmembrane helix</keyword>
<dbReference type="InterPro" id="IPR017900">
    <property type="entry name" value="4Fe4S_Fe_S_CS"/>
</dbReference>
<dbReference type="InterPro" id="IPR029039">
    <property type="entry name" value="Flavoprotein-like_sf"/>
</dbReference>
<evidence type="ECO:0000256" key="3">
    <source>
        <dbReference type="ARBA" id="ARBA00023014"/>
    </source>
</evidence>
<dbReference type="InterPro" id="IPR017896">
    <property type="entry name" value="4Fe4S_Fe-S-bd"/>
</dbReference>
<keyword evidence="3" id="KW-0411">Iron-sulfur</keyword>
<gene>
    <name evidence="7" type="ORF">CLV62_11141</name>
</gene>
<evidence type="ECO:0000256" key="1">
    <source>
        <dbReference type="ARBA" id="ARBA00022723"/>
    </source>
</evidence>
<sequence>MSTYKEITIFYFSGTGNARRIALWISEFANKKNIDCQLIDISKIDIRELEAFNTDRLIIIISPIHGFNFPKITIDFIRHLPKGKNKVVLMNTRAGMKIGSFVTPGLTGVAFLLSSLLLKTKGYRIAGQIPFDMPSNWISIHPALSQKTIKFLHKRNYYLTERVCDKIFSGGTVFTAYKDIIQDILISPISLVYYIAGRFAFAKSYYAGNNCDNCELCIKQCPVKAIEKISNRPFWTFKCESCMKCMSNCPQKAIETAHALFLVTGILTTSIGSYLLYKLFPDNLQFLFIKFIVLNITFFALLTILYKIQQLLLKNRFIRKIISHTSLTYYKFWGRYKSIPDNKWKKDS</sequence>
<dbReference type="Gene3D" id="3.30.70.20">
    <property type="match status" value="1"/>
</dbReference>
<dbReference type="Gene3D" id="3.40.50.360">
    <property type="match status" value="1"/>
</dbReference>
<keyword evidence="8" id="KW-1185">Reference proteome</keyword>